<name>A0A9W9U784_PENBR</name>
<dbReference type="SUPFAM" id="SSF51197">
    <property type="entry name" value="Clavaminate synthase-like"/>
    <property type="match status" value="1"/>
</dbReference>
<evidence type="ECO:0000313" key="8">
    <source>
        <dbReference type="Proteomes" id="UP001147695"/>
    </source>
</evidence>
<proteinExistence type="predicted"/>
<feature type="region of interest" description="Disordered" evidence="5">
    <location>
        <begin position="529"/>
        <end position="621"/>
    </location>
</feature>
<reference evidence="7" key="2">
    <citation type="journal article" date="2023" name="IMA Fungus">
        <title>Comparative genomic study of the Penicillium genus elucidates a diverse pangenome and 15 lateral gene transfer events.</title>
        <authorList>
            <person name="Petersen C."/>
            <person name="Sorensen T."/>
            <person name="Nielsen M.R."/>
            <person name="Sondergaard T.E."/>
            <person name="Sorensen J.L."/>
            <person name="Fitzpatrick D.A."/>
            <person name="Frisvad J.C."/>
            <person name="Nielsen K.L."/>
        </authorList>
    </citation>
    <scope>NUCLEOTIDE SEQUENCE</scope>
    <source>
        <strain evidence="7">IBT 35673</strain>
    </source>
</reference>
<dbReference type="Pfam" id="PF10497">
    <property type="entry name" value="zf-4CXXC_R1"/>
    <property type="match status" value="1"/>
</dbReference>
<comment type="caution">
    <text evidence="7">The sequence shown here is derived from an EMBL/GenBank/DDBJ whole genome shotgun (WGS) entry which is preliminary data.</text>
</comment>
<protein>
    <recommendedName>
        <fullName evidence="6">JmjC domain-containing protein</fullName>
    </recommendedName>
</protein>
<keyword evidence="2" id="KW-0805">Transcription regulation</keyword>
<evidence type="ECO:0000256" key="2">
    <source>
        <dbReference type="ARBA" id="ARBA00023015"/>
    </source>
</evidence>
<evidence type="ECO:0000256" key="4">
    <source>
        <dbReference type="ARBA" id="ARBA00023242"/>
    </source>
</evidence>
<dbReference type="GO" id="GO:0005634">
    <property type="term" value="C:nucleus"/>
    <property type="evidence" value="ECO:0007669"/>
    <property type="project" value="UniProtKB-SubCell"/>
</dbReference>
<accession>A0A9W9U784</accession>
<dbReference type="AlphaFoldDB" id="A0A9W9U784"/>
<feature type="domain" description="JmjC" evidence="6">
    <location>
        <begin position="142"/>
        <end position="309"/>
    </location>
</feature>
<dbReference type="Proteomes" id="UP001147695">
    <property type="component" value="Unassembled WGS sequence"/>
</dbReference>
<dbReference type="Pfam" id="PF02373">
    <property type="entry name" value="JmjC"/>
    <property type="match status" value="1"/>
</dbReference>
<evidence type="ECO:0000256" key="1">
    <source>
        <dbReference type="ARBA" id="ARBA00004123"/>
    </source>
</evidence>
<keyword evidence="4" id="KW-0539">Nucleus</keyword>
<dbReference type="InterPro" id="IPR018866">
    <property type="entry name" value="Znf-4CXXC_R1"/>
</dbReference>
<comment type="subcellular location">
    <subcellularLocation>
        <location evidence="1">Nucleus</location>
    </subcellularLocation>
</comment>
<evidence type="ECO:0000313" key="7">
    <source>
        <dbReference type="EMBL" id="KAJ5322383.1"/>
    </source>
</evidence>
<dbReference type="EMBL" id="JAPZBQ010000006">
    <property type="protein sequence ID" value="KAJ5322383.1"/>
    <property type="molecule type" value="Genomic_DNA"/>
</dbReference>
<evidence type="ECO:0000256" key="3">
    <source>
        <dbReference type="ARBA" id="ARBA00023163"/>
    </source>
</evidence>
<organism evidence="7 8">
    <name type="scientific">Penicillium brevicompactum</name>
    <dbReference type="NCBI Taxonomy" id="5074"/>
    <lineage>
        <taxon>Eukaryota</taxon>
        <taxon>Fungi</taxon>
        <taxon>Dikarya</taxon>
        <taxon>Ascomycota</taxon>
        <taxon>Pezizomycotina</taxon>
        <taxon>Eurotiomycetes</taxon>
        <taxon>Eurotiomycetidae</taxon>
        <taxon>Eurotiales</taxon>
        <taxon>Aspergillaceae</taxon>
        <taxon>Penicillium</taxon>
    </lineage>
</organism>
<reference evidence="7" key="1">
    <citation type="submission" date="2022-12" db="EMBL/GenBank/DDBJ databases">
        <authorList>
            <person name="Petersen C."/>
        </authorList>
    </citation>
    <scope>NUCLEOTIDE SEQUENCE</scope>
    <source>
        <strain evidence="7">IBT 35673</strain>
    </source>
</reference>
<feature type="compositionally biased region" description="Polar residues" evidence="5">
    <location>
        <begin position="599"/>
        <end position="619"/>
    </location>
</feature>
<feature type="compositionally biased region" description="Polar residues" evidence="5">
    <location>
        <begin position="536"/>
        <end position="551"/>
    </location>
</feature>
<dbReference type="InterPro" id="IPR003347">
    <property type="entry name" value="JmjC_dom"/>
</dbReference>
<gene>
    <name evidence="7" type="ORF">N7452_010672</name>
</gene>
<dbReference type="Gene3D" id="2.60.120.650">
    <property type="entry name" value="Cupin"/>
    <property type="match status" value="1"/>
</dbReference>
<evidence type="ECO:0000256" key="5">
    <source>
        <dbReference type="SAM" id="MobiDB-lite"/>
    </source>
</evidence>
<keyword evidence="3" id="KW-0804">Transcription</keyword>
<evidence type="ECO:0000259" key="6">
    <source>
        <dbReference type="PROSITE" id="PS51184"/>
    </source>
</evidence>
<dbReference type="SMART" id="SM00558">
    <property type="entry name" value="JmjC"/>
    <property type="match status" value="1"/>
</dbReference>
<dbReference type="PROSITE" id="PS51184">
    <property type="entry name" value="JMJC"/>
    <property type="match status" value="1"/>
</dbReference>
<sequence>MTTSGNTHQLSRASHYNHHEIMEMMSQKKPGATELQALGPPFSPFPSYSLHDLPVNMLDWVETKLEEGRPFVIRNFDELDAWDRSIFTKKALFDLISLESRNCRTGRDVRVSAREFALNSGSNQKRKGAARDMLYAKDLQCPQPWVHTLNRIIPAALQYQGPLDLFRALSDTEAPEVLMAYVGSRNSFSGFHRCFSGTVAMNLMLESDDEGPGAVCFGIDNQSKSRFDIFMTKLGHNAQTDWANISTTQMADADFPIYVHDQRPGDLVVFPPMCSHQVWNVASSVTKVVWNILHISSAELFQNEIHPVYQQQCHVDTARVPLVLFNTLHEIHERSGWFRPKEAAIVLNLFQQLVNEEVIEPEPSTPVRSVDIQGNVLVEVHNFVKFKTFVEQIMQESRVPLLHPEPLEHRSLGTLAQQGVLLRQQPQERLCHLCRDNHPHWKGLVCDNCSSFFCYRGLFRRFDMDSISLLRSKLPWNCPKCSHICNCRCCHFPHPYKQQHRPPGTRIKAVDPRGSTYGFMDNVFDMSRGKQKENEASTPAANSISSPGTSRRGQKRPRGSDGDHLDTSSAIADLQPVTIRDGERAGESQPTFVRRISMTAGTRDTADQTQVSAHNTARPRNSIRVENLLTPDTVGPSNGTRGHQMLTASNASPAFPQTPEHTTINSSIASPQVQTHRNRLAADGINATPDIRSIDKIPALQEQLETLSAYADDLLELGLIDTRTRVLDRARQLETQISEVKRKKAHLLFSKMRNDFPDLADLATEEARRQNLVI</sequence>